<protein>
    <submittedName>
        <fullName evidence="1">Uncharacterized protein</fullName>
    </submittedName>
</protein>
<proteinExistence type="predicted"/>
<comment type="caution">
    <text evidence="1">The sequence shown here is derived from an EMBL/GenBank/DDBJ whole genome shotgun (WGS) entry which is preliminary data.</text>
</comment>
<reference evidence="1 2" key="2">
    <citation type="submission" date="2017-08" db="EMBL/GenBank/DDBJ databases">
        <title>WGS of novel Burkholderia cepaca complex species.</title>
        <authorList>
            <person name="Lipuma J."/>
            <person name="Spilker T."/>
        </authorList>
    </citation>
    <scope>NUCLEOTIDE SEQUENCE [LARGE SCALE GENOMIC DNA]</scope>
    <source>
        <strain evidence="1 2">AU17325</strain>
    </source>
</reference>
<dbReference type="Proteomes" id="UP000214600">
    <property type="component" value="Unassembled WGS sequence"/>
</dbReference>
<reference evidence="2" key="1">
    <citation type="submission" date="2017-06" db="EMBL/GenBank/DDBJ databases">
        <authorList>
            <person name="LiPuma J."/>
            <person name="Spilker T."/>
        </authorList>
    </citation>
    <scope>NUCLEOTIDE SEQUENCE [LARGE SCALE GENOMIC DNA]</scope>
    <source>
        <strain evidence="2">AU17325</strain>
    </source>
</reference>
<sequence length="108" mass="12162">MSITETNVVDLIGVDPSKGVARLGISDHLEWIAPEDEHLLLLQEKINTYLRFIESGEIYDHYPDARNCRCEIELLSKYPLSKVAIDFCEAAKGVIKGAGLDFSYRVFS</sequence>
<organism evidence="1 2">
    <name type="scientific">Burkholderia aenigmatica</name>
    <dbReference type="NCBI Taxonomy" id="2015348"/>
    <lineage>
        <taxon>Bacteria</taxon>
        <taxon>Pseudomonadati</taxon>
        <taxon>Pseudomonadota</taxon>
        <taxon>Betaproteobacteria</taxon>
        <taxon>Burkholderiales</taxon>
        <taxon>Burkholderiaceae</taxon>
        <taxon>Burkholderia</taxon>
        <taxon>Burkholderia cepacia complex</taxon>
    </lineage>
</organism>
<gene>
    <name evidence="1" type="ORF">CFB84_11015</name>
</gene>
<dbReference type="InterPro" id="IPR046702">
    <property type="entry name" value="DUF6572"/>
</dbReference>
<dbReference type="Pfam" id="PF20212">
    <property type="entry name" value="DUF6572"/>
    <property type="match status" value="1"/>
</dbReference>
<dbReference type="EMBL" id="NKFA01000004">
    <property type="protein sequence ID" value="OXI47734.1"/>
    <property type="molecule type" value="Genomic_DNA"/>
</dbReference>
<dbReference type="OrthoDB" id="2229810at2"/>
<name>A0A228IZI1_9BURK</name>
<evidence type="ECO:0000313" key="1">
    <source>
        <dbReference type="EMBL" id="OXI47734.1"/>
    </source>
</evidence>
<accession>A0A228IZI1</accession>
<evidence type="ECO:0000313" key="2">
    <source>
        <dbReference type="Proteomes" id="UP000214600"/>
    </source>
</evidence>
<dbReference type="AlphaFoldDB" id="A0A228IZI1"/>
<dbReference type="RefSeq" id="WP_089450773.1">
    <property type="nucleotide sequence ID" value="NZ_NKFA01000004.1"/>
</dbReference>